<evidence type="ECO:0000313" key="4">
    <source>
        <dbReference type="EMBL" id="BDI28447.1"/>
    </source>
</evidence>
<dbReference type="OrthoDB" id="9801455at2"/>
<accession>A0A402D2P6</accession>
<comment type="similarity">
    <text evidence="1">Belongs to the glycosyl hydrolase 43 family.</text>
</comment>
<evidence type="ECO:0000313" key="5">
    <source>
        <dbReference type="Proteomes" id="UP000287394"/>
    </source>
</evidence>
<dbReference type="EMBL" id="AP025739">
    <property type="protein sequence ID" value="BDI28447.1"/>
    <property type="molecule type" value="Genomic_DNA"/>
</dbReference>
<dbReference type="PANTHER" id="PTHR42812:SF14">
    <property type="entry name" value="SECRETED PROTEIN"/>
    <property type="match status" value="1"/>
</dbReference>
<dbReference type="KEGG" id="ccot:CCAX7_004980"/>
<dbReference type="Pfam" id="PF04616">
    <property type="entry name" value="Glyco_hydro_43"/>
    <property type="match status" value="1"/>
</dbReference>
<gene>
    <name evidence="4" type="ORF">CCAX7_004980</name>
</gene>
<dbReference type="Proteomes" id="UP000287394">
    <property type="component" value="Chromosome"/>
</dbReference>
<dbReference type="RefSeq" id="WP_119323811.1">
    <property type="nucleotide sequence ID" value="NZ_AP025739.1"/>
</dbReference>
<keyword evidence="3" id="KW-0326">Glycosidase</keyword>
<evidence type="ECO:0000256" key="3">
    <source>
        <dbReference type="ARBA" id="ARBA00023295"/>
    </source>
</evidence>
<sequence>MKHHKTLFALTCAAAALAPFAASAQREIILPAARDANAPGGLPGLRQLDIQPGMRDPNICHSPDGFYYLTGTIDPADGHTSMWEANDGVPLWRSKDLIHWTSLGIVWSLERDATWSRKWVSEGGGKPRRAVWAPEIHYFNGTYWIPYSMNYYEIGILKSQTGKPEGPYRDVKTDGPIVSGIDPSLFQDDDGKVYLLHDSFNIARLKPDLSALDEPDRKFTFTDNTYGWGEGIYLVKNHGRYIFINTIDPMHNTDGKLPDTYDNTSAVSTGSIYGPYTPRRRAIPHDGHNNLFQDSRGGWWSTYFGSGPFGPWAIRASVLPVAFTPEGRLTIRRTTPRPVWRYTTTAPKGAWTTASYAAKDWKSGAGAFGDPEVSQFGQFTDVGAIWRTSDIWMRQTFTLRSHILGTPQLYIRHNGPAEIWLNGKIAATLAGATSDYVQVTLPDPHSLQPGANTLAVHCQSGGLGYIDVGIVSDPSVLAATSESEAQSWKYTTQTPATDWSAPKFPAANWLTGDAFFGSGLPGVRTPWTTSDIWMRRTFTLTHAPRDPRLRQFHDDDAEVYIDGVAAATLTGYNTAYETSPIDGAARQRLTPGVHTLAVHCGQKTGGQGIDVGIVDAWTAPRSATRIAGRSKSR</sequence>
<dbReference type="SUPFAM" id="SSF75005">
    <property type="entry name" value="Arabinanase/levansucrase/invertase"/>
    <property type="match status" value="1"/>
</dbReference>
<evidence type="ECO:0000256" key="1">
    <source>
        <dbReference type="ARBA" id="ARBA00009865"/>
    </source>
</evidence>
<proteinExistence type="inferred from homology"/>
<dbReference type="SUPFAM" id="SSF49785">
    <property type="entry name" value="Galactose-binding domain-like"/>
    <property type="match status" value="2"/>
</dbReference>
<dbReference type="PANTHER" id="PTHR42812">
    <property type="entry name" value="BETA-XYLOSIDASE"/>
    <property type="match status" value="1"/>
</dbReference>
<dbReference type="InterPro" id="IPR051795">
    <property type="entry name" value="Glycosyl_Hydrlase_43"/>
</dbReference>
<dbReference type="InterPro" id="IPR023296">
    <property type="entry name" value="Glyco_hydro_beta-prop_sf"/>
</dbReference>
<dbReference type="GO" id="GO:0005975">
    <property type="term" value="P:carbohydrate metabolic process"/>
    <property type="evidence" value="ECO:0007669"/>
    <property type="project" value="InterPro"/>
</dbReference>
<protein>
    <submittedName>
        <fullName evidence="4">Uncharacterized protein</fullName>
    </submittedName>
</protein>
<dbReference type="InterPro" id="IPR006710">
    <property type="entry name" value="Glyco_hydro_43"/>
</dbReference>
<dbReference type="AlphaFoldDB" id="A0A402D2P6"/>
<dbReference type="CDD" id="cd08986">
    <property type="entry name" value="GH43-like"/>
    <property type="match status" value="1"/>
</dbReference>
<keyword evidence="5" id="KW-1185">Reference proteome</keyword>
<reference evidence="4 5" key="1">
    <citation type="journal article" date="2019" name="Int. J. Syst. Evol. Microbiol.">
        <title>Capsulimonas corticalis gen. nov., sp. nov., an aerobic capsulated bacterium, of a novel bacterial order, Capsulimonadales ord. nov., of the class Armatimonadia of the phylum Armatimonadetes.</title>
        <authorList>
            <person name="Li J."/>
            <person name="Kudo C."/>
            <person name="Tonouchi A."/>
        </authorList>
    </citation>
    <scope>NUCLEOTIDE SEQUENCE [LARGE SCALE GENOMIC DNA]</scope>
    <source>
        <strain evidence="4 5">AX-7</strain>
    </source>
</reference>
<dbReference type="Gene3D" id="2.60.120.260">
    <property type="entry name" value="Galactose-binding domain-like"/>
    <property type="match status" value="2"/>
</dbReference>
<dbReference type="GO" id="GO:0004553">
    <property type="term" value="F:hydrolase activity, hydrolyzing O-glycosyl compounds"/>
    <property type="evidence" value="ECO:0007669"/>
    <property type="project" value="InterPro"/>
</dbReference>
<keyword evidence="2" id="KW-0378">Hydrolase</keyword>
<dbReference type="InterPro" id="IPR008979">
    <property type="entry name" value="Galactose-bd-like_sf"/>
</dbReference>
<evidence type="ECO:0000256" key="2">
    <source>
        <dbReference type="ARBA" id="ARBA00022801"/>
    </source>
</evidence>
<name>A0A402D2P6_9BACT</name>
<dbReference type="Gene3D" id="2.115.10.20">
    <property type="entry name" value="Glycosyl hydrolase domain, family 43"/>
    <property type="match status" value="1"/>
</dbReference>
<organism evidence="4 5">
    <name type="scientific">Capsulimonas corticalis</name>
    <dbReference type="NCBI Taxonomy" id="2219043"/>
    <lineage>
        <taxon>Bacteria</taxon>
        <taxon>Bacillati</taxon>
        <taxon>Armatimonadota</taxon>
        <taxon>Armatimonadia</taxon>
        <taxon>Capsulimonadales</taxon>
        <taxon>Capsulimonadaceae</taxon>
        <taxon>Capsulimonas</taxon>
    </lineage>
</organism>